<dbReference type="Pfam" id="PF13424">
    <property type="entry name" value="TPR_12"/>
    <property type="match status" value="1"/>
</dbReference>
<dbReference type="InterPro" id="IPR011990">
    <property type="entry name" value="TPR-like_helical_dom_sf"/>
</dbReference>
<accession>A0ABU0S2I8</accession>
<name>A0ABU0S2I8_9ACTN</name>
<comment type="caution">
    <text evidence="2">The sequence shown here is derived from an EMBL/GenBank/DDBJ whole genome shotgun (WGS) entry which is preliminary data.</text>
</comment>
<organism evidence="2 3">
    <name type="scientific">Streptomyces turgidiscabies</name>
    <dbReference type="NCBI Taxonomy" id="85558"/>
    <lineage>
        <taxon>Bacteria</taxon>
        <taxon>Bacillati</taxon>
        <taxon>Actinomycetota</taxon>
        <taxon>Actinomycetes</taxon>
        <taxon>Kitasatosporales</taxon>
        <taxon>Streptomycetaceae</taxon>
        <taxon>Streptomyces</taxon>
    </lineage>
</organism>
<feature type="region of interest" description="Disordered" evidence="1">
    <location>
        <begin position="85"/>
        <end position="135"/>
    </location>
</feature>
<keyword evidence="3" id="KW-1185">Reference proteome</keyword>
<proteinExistence type="predicted"/>
<evidence type="ECO:0008006" key="4">
    <source>
        <dbReference type="Google" id="ProtNLM"/>
    </source>
</evidence>
<evidence type="ECO:0000256" key="1">
    <source>
        <dbReference type="SAM" id="MobiDB-lite"/>
    </source>
</evidence>
<dbReference type="EMBL" id="JAUSZS010000008">
    <property type="protein sequence ID" value="MDQ0937637.1"/>
    <property type="molecule type" value="Genomic_DNA"/>
</dbReference>
<reference evidence="2 3" key="1">
    <citation type="submission" date="2023-07" db="EMBL/GenBank/DDBJ databases">
        <title>Comparative genomics of wheat-associated soil bacteria to identify genetic determinants of phenazine resistance.</title>
        <authorList>
            <person name="Mouncey N."/>
        </authorList>
    </citation>
    <scope>NUCLEOTIDE SEQUENCE [LARGE SCALE GENOMIC DNA]</scope>
    <source>
        <strain evidence="2 3">W2I16</strain>
    </source>
</reference>
<dbReference type="Proteomes" id="UP001223072">
    <property type="component" value="Unassembled WGS sequence"/>
</dbReference>
<dbReference type="RefSeq" id="WP_307630847.1">
    <property type="nucleotide sequence ID" value="NZ_JAUSZS010000008.1"/>
</dbReference>
<sequence length="135" mass="15249">MGWAERERFADSAVRLAERLAEYLEWRRYFDDWVAVGRAALEGARRFGTVRTRPAWNNLGIALREAGRVAEAVEAHTRARDLYQAAGDHPGEAIASSPDQRLGRVRRWRRPSSVTSTSAPPPPRLTLKSPRSRKA</sequence>
<gene>
    <name evidence="2" type="ORF">QFZ49_007612</name>
</gene>
<evidence type="ECO:0000313" key="3">
    <source>
        <dbReference type="Proteomes" id="UP001223072"/>
    </source>
</evidence>
<evidence type="ECO:0000313" key="2">
    <source>
        <dbReference type="EMBL" id="MDQ0937637.1"/>
    </source>
</evidence>
<dbReference type="SUPFAM" id="SSF48452">
    <property type="entry name" value="TPR-like"/>
    <property type="match status" value="1"/>
</dbReference>
<protein>
    <recommendedName>
        <fullName evidence="4">Tetratricopeptide repeat protein</fullName>
    </recommendedName>
</protein>
<dbReference type="Gene3D" id="1.25.40.10">
    <property type="entry name" value="Tetratricopeptide repeat domain"/>
    <property type="match status" value="1"/>
</dbReference>